<dbReference type="Gene3D" id="1.10.1760.20">
    <property type="match status" value="1"/>
</dbReference>
<dbReference type="CDD" id="cd01949">
    <property type="entry name" value="GGDEF"/>
    <property type="match status" value="1"/>
</dbReference>
<dbReference type="KEGG" id="ful:C4N20_06490"/>
<dbReference type="PANTHER" id="PTHR45138:SF9">
    <property type="entry name" value="DIGUANYLATE CYCLASE DGCM-RELATED"/>
    <property type="match status" value="1"/>
</dbReference>
<evidence type="ECO:0000259" key="2">
    <source>
        <dbReference type="PROSITE" id="PS50887"/>
    </source>
</evidence>
<dbReference type="Gene3D" id="3.30.70.270">
    <property type="match status" value="1"/>
</dbReference>
<gene>
    <name evidence="3" type="primary">adrA_1</name>
    <name evidence="3" type="ORF">NCTC12112_03189</name>
</gene>
<proteinExistence type="predicted"/>
<evidence type="ECO:0000313" key="3">
    <source>
        <dbReference type="EMBL" id="SQJ16025.1"/>
    </source>
</evidence>
<feature type="transmembrane region" description="Helical" evidence="1">
    <location>
        <begin position="49"/>
        <end position="74"/>
    </location>
</feature>
<dbReference type="GO" id="GO:0005886">
    <property type="term" value="C:plasma membrane"/>
    <property type="evidence" value="ECO:0007669"/>
    <property type="project" value="TreeGrafter"/>
</dbReference>
<keyword evidence="3" id="KW-0548">Nucleotidyltransferase</keyword>
<feature type="transmembrane region" description="Helical" evidence="1">
    <location>
        <begin position="174"/>
        <end position="191"/>
    </location>
</feature>
<organism evidence="3 4">
    <name type="scientific">Fusobacterium ulcerans</name>
    <dbReference type="NCBI Taxonomy" id="861"/>
    <lineage>
        <taxon>Bacteria</taxon>
        <taxon>Fusobacteriati</taxon>
        <taxon>Fusobacteriota</taxon>
        <taxon>Fusobacteriia</taxon>
        <taxon>Fusobacteriales</taxon>
        <taxon>Fusobacteriaceae</taxon>
        <taxon>Fusobacterium</taxon>
    </lineage>
</organism>
<dbReference type="GO" id="GO:0022857">
    <property type="term" value="F:transmembrane transporter activity"/>
    <property type="evidence" value="ECO:0007669"/>
    <property type="project" value="InterPro"/>
</dbReference>
<dbReference type="SMART" id="SM00267">
    <property type="entry name" value="GGDEF"/>
    <property type="match status" value="1"/>
</dbReference>
<dbReference type="GO" id="GO:0052621">
    <property type="term" value="F:diguanylate cyclase activity"/>
    <property type="evidence" value="ECO:0007669"/>
    <property type="project" value="UniProtKB-EC"/>
</dbReference>
<feature type="domain" description="GGDEF" evidence="2">
    <location>
        <begin position="325"/>
        <end position="458"/>
    </location>
</feature>
<keyword evidence="1" id="KW-0812">Transmembrane</keyword>
<keyword evidence="3" id="KW-0808">Transferase</keyword>
<dbReference type="SUPFAM" id="SSF55073">
    <property type="entry name" value="Nucleotide cyclase"/>
    <property type="match status" value="1"/>
</dbReference>
<dbReference type="InterPro" id="IPR050469">
    <property type="entry name" value="Diguanylate_Cyclase"/>
</dbReference>
<dbReference type="GO" id="GO:0043709">
    <property type="term" value="P:cell adhesion involved in single-species biofilm formation"/>
    <property type="evidence" value="ECO:0007669"/>
    <property type="project" value="TreeGrafter"/>
</dbReference>
<dbReference type="GeneID" id="78454449"/>
<sequence>MGKMMRKKEDPLHWYKFLVIAAIELLLAFSSFGYIIIKPLAITMMPIPVIIGAFFLGPLEGMALGGIFGLTSMWKASISGVSYVDSIFSPFNSGAPFSSVILSVGTRMAFGFLAGIIFKSVEWSKYKKLAVSVAAFLSDMVHSFLVYTALYFLFPELGFSPLNTFEDMIKLNSIVNRLGTILIILAIYIISTNKKVKEFKRQIEVIEISEKKEKSGRILIVFAGVVTALVMSLGYHFFTRIKILLLEGGIVLDSHLLGEFVHIGLQFFISSISLIFLIMVVLIFIRKYSNEMELKSELDIMTGIYNKGTVISYIKEKLKKSEVDSSGFFIILDIDYFKIINDKYGHLFGDTVLIKVAEILMNSFRKKGIVGRFGGDEFCILTYEPFSVEYLEDKINKLRHQINKIEIPDKEARNITCSIGISHWQGNEKTFEELYHEADTALYTVKNKGRDGYAFWEE</sequence>
<feature type="transmembrane region" description="Helical" evidence="1">
    <location>
        <begin position="94"/>
        <end position="117"/>
    </location>
</feature>
<dbReference type="EMBL" id="LS483487">
    <property type="protein sequence ID" value="SQJ16025.1"/>
    <property type="molecule type" value="Genomic_DNA"/>
</dbReference>
<protein>
    <submittedName>
        <fullName evidence="3">Probable diguanylate cyclase AdrA</fullName>
        <ecNumber evidence="3">2.7.7.65</ecNumber>
    </submittedName>
</protein>
<dbReference type="InterPro" id="IPR029787">
    <property type="entry name" value="Nucleotide_cyclase"/>
</dbReference>
<dbReference type="GO" id="GO:1902201">
    <property type="term" value="P:negative regulation of bacterial-type flagellum-dependent cell motility"/>
    <property type="evidence" value="ECO:0007669"/>
    <property type="project" value="TreeGrafter"/>
</dbReference>
<evidence type="ECO:0000313" key="4">
    <source>
        <dbReference type="Proteomes" id="UP000249008"/>
    </source>
</evidence>
<feature type="transmembrane region" description="Helical" evidence="1">
    <location>
        <begin position="129"/>
        <end position="154"/>
    </location>
</feature>
<reference evidence="3 4" key="1">
    <citation type="submission" date="2018-06" db="EMBL/GenBank/DDBJ databases">
        <authorList>
            <consortium name="Pathogen Informatics"/>
            <person name="Doyle S."/>
        </authorList>
    </citation>
    <scope>NUCLEOTIDE SEQUENCE [LARGE SCALE GENOMIC DNA]</scope>
    <source>
        <strain evidence="3 4">NCTC12112</strain>
    </source>
</reference>
<feature type="transmembrane region" description="Helical" evidence="1">
    <location>
        <begin position="218"/>
        <end position="238"/>
    </location>
</feature>
<dbReference type="Pfam" id="PF12822">
    <property type="entry name" value="ECF_trnsprt"/>
    <property type="match status" value="1"/>
</dbReference>
<dbReference type="EC" id="2.7.7.65" evidence="3"/>
<dbReference type="InterPro" id="IPR000160">
    <property type="entry name" value="GGDEF_dom"/>
</dbReference>
<dbReference type="AlphaFoldDB" id="A0AAX2JF19"/>
<keyword evidence="1" id="KW-0472">Membrane</keyword>
<dbReference type="PANTHER" id="PTHR45138">
    <property type="entry name" value="REGULATORY COMPONENTS OF SENSORY TRANSDUCTION SYSTEM"/>
    <property type="match status" value="1"/>
</dbReference>
<feature type="transmembrane region" description="Helical" evidence="1">
    <location>
        <begin position="263"/>
        <end position="285"/>
    </location>
</feature>
<accession>A0AAX2JF19</accession>
<keyword evidence="1" id="KW-1133">Transmembrane helix</keyword>
<dbReference type="Proteomes" id="UP000249008">
    <property type="component" value="Chromosome 1"/>
</dbReference>
<dbReference type="InterPro" id="IPR043128">
    <property type="entry name" value="Rev_trsase/Diguanyl_cyclase"/>
</dbReference>
<dbReference type="RefSeq" id="WP_005982373.1">
    <property type="nucleotide sequence ID" value="NZ_CABKNW010000007.1"/>
</dbReference>
<name>A0AAX2JF19_9FUSO</name>
<dbReference type="InterPro" id="IPR024529">
    <property type="entry name" value="ECF_trnsprt_substrate-spec"/>
</dbReference>
<dbReference type="Pfam" id="PF00990">
    <property type="entry name" value="GGDEF"/>
    <property type="match status" value="1"/>
</dbReference>
<dbReference type="NCBIfam" id="TIGR00254">
    <property type="entry name" value="GGDEF"/>
    <property type="match status" value="1"/>
</dbReference>
<feature type="transmembrane region" description="Helical" evidence="1">
    <location>
        <begin position="12"/>
        <end position="37"/>
    </location>
</feature>
<evidence type="ECO:0000256" key="1">
    <source>
        <dbReference type="SAM" id="Phobius"/>
    </source>
</evidence>
<dbReference type="PROSITE" id="PS50887">
    <property type="entry name" value="GGDEF"/>
    <property type="match status" value="1"/>
</dbReference>